<organism evidence="1">
    <name type="scientific">Anguilla anguilla</name>
    <name type="common">European freshwater eel</name>
    <name type="synonym">Muraena anguilla</name>
    <dbReference type="NCBI Taxonomy" id="7936"/>
    <lineage>
        <taxon>Eukaryota</taxon>
        <taxon>Metazoa</taxon>
        <taxon>Chordata</taxon>
        <taxon>Craniata</taxon>
        <taxon>Vertebrata</taxon>
        <taxon>Euteleostomi</taxon>
        <taxon>Actinopterygii</taxon>
        <taxon>Neopterygii</taxon>
        <taxon>Teleostei</taxon>
        <taxon>Anguilliformes</taxon>
        <taxon>Anguillidae</taxon>
        <taxon>Anguilla</taxon>
    </lineage>
</organism>
<accession>A0A0E9VFD4</accession>
<reference evidence="1" key="2">
    <citation type="journal article" date="2015" name="Fish Shellfish Immunol.">
        <title>Early steps in the European eel (Anguilla anguilla)-Vibrio vulnificus interaction in the gills: Role of the RtxA13 toxin.</title>
        <authorList>
            <person name="Callol A."/>
            <person name="Pajuelo D."/>
            <person name="Ebbesson L."/>
            <person name="Teles M."/>
            <person name="MacKenzie S."/>
            <person name="Amaro C."/>
        </authorList>
    </citation>
    <scope>NUCLEOTIDE SEQUENCE</scope>
</reference>
<name>A0A0E9VFD4_ANGAN</name>
<proteinExistence type="predicted"/>
<evidence type="ECO:0000313" key="1">
    <source>
        <dbReference type="EMBL" id="JAH75898.1"/>
    </source>
</evidence>
<reference evidence="1" key="1">
    <citation type="submission" date="2014-11" db="EMBL/GenBank/DDBJ databases">
        <authorList>
            <person name="Amaro Gonzalez C."/>
        </authorList>
    </citation>
    <scope>NUCLEOTIDE SEQUENCE</scope>
</reference>
<sequence>MCMSLKFRLTVPL</sequence>
<protein>
    <submittedName>
        <fullName evidence="1">Uncharacterized protein</fullName>
    </submittedName>
</protein>
<dbReference type="EMBL" id="GBXM01032679">
    <property type="protein sequence ID" value="JAH75898.1"/>
    <property type="molecule type" value="Transcribed_RNA"/>
</dbReference>